<organism evidence="2 3">
    <name type="scientific">Rachicladosporium monterosium</name>
    <dbReference type="NCBI Taxonomy" id="1507873"/>
    <lineage>
        <taxon>Eukaryota</taxon>
        <taxon>Fungi</taxon>
        <taxon>Dikarya</taxon>
        <taxon>Ascomycota</taxon>
        <taxon>Pezizomycotina</taxon>
        <taxon>Dothideomycetes</taxon>
        <taxon>Dothideomycetidae</taxon>
        <taxon>Cladosporiales</taxon>
        <taxon>Cladosporiaceae</taxon>
        <taxon>Rachicladosporium</taxon>
    </lineage>
</organism>
<evidence type="ECO:0000256" key="1">
    <source>
        <dbReference type="SAM" id="MobiDB-lite"/>
    </source>
</evidence>
<name>A0ABR0L0N9_9PEZI</name>
<feature type="region of interest" description="Disordered" evidence="1">
    <location>
        <begin position="1"/>
        <end position="50"/>
    </location>
</feature>
<feature type="compositionally biased region" description="Basic and acidic residues" evidence="1">
    <location>
        <begin position="1"/>
        <end position="11"/>
    </location>
</feature>
<proteinExistence type="predicted"/>
<evidence type="ECO:0000313" key="2">
    <source>
        <dbReference type="EMBL" id="KAK5141663.1"/>
    </source>
</evidence>
<keyword evidence="3" id="KW-1185">Reference proteome</keyword>
<evidence type="ECO:0000313" key="3">
    <source>
        <dbReference type="Proteomes" id="UP001308179"/>
    </source>
</evidence>
<gene>
    <name evidence="2" type="ORF">LTR32_005830</name>
</gene>
<dbReference type="Proteomes" id="UP001308179">
    <property type="component" value="Unassembled WGS sequence"/>
</dbReference>
<reference evidence="2 3" key="1">
    <citation type="submission" date="2023-08" db="EMBL/GenBank/DDBJ databases">
        <title>Black Yeasts Isolated from many extreme environments.</title>
        <authorList>
            <person name="Coleine C."/>
            <person name="Stajich J.E."/>
            <person name="Selbmann L."/>
        </authorList>
    </citation>
    <scope>NUCLEOTIDE SEQUENCE [LARGE SCALE GENOMIC DNA]</scope>
    <source>
        <strain evidence="2 3">CCFEE 5386</strain>
    </source>
</reference>
<accession>A0ABR0L0N9</accession>
<protein>
    <submittedName>
        <fullName evidence="2">Uncharacterized protein</fullName>
    </submittedName>
</protein>
<comment type="caution">
    <text evidence="2">The sequence shown here is derived from an EMBL/GenBank/DDBJ whole genome shotgun (WGS) entry which is preliminary data.</text>
</comment>
<feature type="non-terminal residue" evidence="2">
    <location>
        <position position="1"/>
    </location>
</feature>
<sequence>GSGGSGRDEAGGRVSIGERPSDFDGGVHRAQGGECHPPSDGNRCNGYGREDGTVDLDSVPLQTVAKTAAKCVKHKAEQAGMYDVGQTLKLRIQQSINKVHSDEKVKCPLSRQ</sequence>
<dbReference type="EMBL" id="JAVRRR010000546">
    <property type="protein sequence ID" value="KAK5141663.1"/>
    <property type="molecule type" value="Genomic_DNA"/>
</dbReference>